<dbReference type="CDD" id="cd16913">
    <property type="entry name" value="YkuD_like"/>
    <property type="match status" value="1"/>
</dbReference>
<dbReference type="InterPro" id="IPR050979">
    <property type="entry name" value="LD-transpeptidase"/>
</dbReference>
<feature type="domain" description="L,D-TPase catalytic" evidence="10">
    <location>
        <begin position="7"/>
        <end position="121"/>
    </location>
</feature>
<dbReference type="EMBL" id="CP134050">
    <property type="protein sequence ID" value="WNC16805.1"/>
    <property type="molecule type" value="Genomic_DNA"/>
</dbReference>
<evidence type="ECO:0000256" key="2">
    <source>
        <dbReference type="ARBA" id="ARBA00005992"/>
    </source>
</evidence>
<evidence type="ECO:0000256" key="5">
    <source>
        <dbReference type="ARBA" id="ARBA00022801"/>
    </source>
</evidence>
<keyword evidence="5" id="KW-0378">Hydrolase</keyword>
<evidence type="ECO:0000256" key="6">
    <source>
        <dbReference type="ARBA" id="ARBA00022960"/>
    </source>
</evidence>
<comment type="similarity">
    <text evidence="2">Belongs to the YkuD family.</text>
</comment>
<keyword evidence="8 9" id="KW-0961">Cell wall biogenesis/degradation</keyword>
<keyword evidence="12" id="KW-1185">Reference proteome</keyword>
<dbReference type="PROSITE" id="PS52029">
    <property type="entry name" value="LD_TPASE"/>
    <property type="match status" value="1"/>
</dbReference>
<name>A0ABY9T9P5_BREBE</name>
<evidence type="ECO:0000256" key="9">
    <source>
        <dbReference type="PROSITE-ProRule" id="PRU01373"/>
    </source>
</evidence>
<feature type="active site" description="Nucleophile" evidence="9">
    <location>
        <position position="97"/>
    </location>
</feature>
<sequence>MTKIPAYNIRISIAHLRLDLYDGSELVRSYPVALGKIATSTPSGDFTIVSKVPYPNSYPGGPLSVFGTYWLGLSKPHYGIHGTNNPSSIGKYVSHGCIRMYNQDVNRLARLVPIGTPVRIRPR</sequence>
<evidence type="ECO:0000256" key="4">
    <source>
        <dbReference type="ARBA" id="ARBA00022679"/>
    </source>
</evidence>
<keyword evidence="4 11" id="KW-0808">Transferase</keyword>
<keyword evidence="3" id="KW-0328">Glycosyltransferase</keyword>
<evidence type="ECO:0000256" key="7">
    <source>
        <dbReference type="ARBA" id="ARBA00022984"/>
    </source>
</evidence>
<dbReference type="Proteomes" id="UP001256827">
    <property type="component" value="Chromosome"/>
</dbReference>
<evidence type="ECO:0000256" key="8">
    <source>
        <dbReference type="ARBA" id="ARBA00023316"/>
    </source>
</evidence>
<protein>
    <submittedName>
        <fullName evidence="11">L,D-transpeptidase</fullName>
        <ecNumber evidence="11">2.-.-.-</ecNumber>
    </submittedName>
</protein>
<dbReference type="InterPro" id="IPR038063">
    <property type="entry name" value="Transpep_catalytic_dom"/>
</dbReference>
<keyword evidence="7 9" id="KW-0573">Peptidoglycan synthesis</keyword>
<feature type="active site" description="Proton donor/acceptor" evidence="9">
    <location>
        <position position="81"/>
    </location>
</feature>
<evidence type="ECO:0000256" key="1">
    <source>
        <dbReference type="ARBA" id="ARBA00004752"/>
    </source>
</evidence>
<accession>A0ABY9T9P5</accession>
<proteinExistence type="inferred from homology"/>
<dbReference type="Pfam" id="PF03734">
    <property type="entry name" value="YkuD"/>
    <property type="match status" value="1"/>
</dbReference>
<dbReference type="Gene3D" id="2.40.440.10">
    <property type="entry name" value="L,D-transpeptidase catalytic domain-like"/>
    <property type="match status" value="1"/>
</dbReference>
<evidence type="ECO:0000259" key="10">
    <source>
        <dbReference type="PROSITE" id="PS52029"/>
    </source>
</evidence>
<evidence type="ECO:0000313" key="11">
    <source>
        <dbReference type="EMBL" id="WNC16805.1"/>
    </source>
</evidence>
<keyword evidence="6 9" id="KW-0133">Cell shape</keyword>
<gene>
    <name evidence="11" type="ORF">RGB73_10945</name>
</gene>
<dbReference type="PANTHER" id="PTHR30582">
    <property type="entry name" value="L,D-TRANSPEPTIDASE"/>
    <property type="match status" value="1"/>
</dbReference>
<organism evidence="11 12">
    <name type="scientific">Brevibacillus brevis</name>
    <name type="common">Bacillus brevis</name>
    <dbReference type="NCBI Taxonomy" id="1393"/>
    <lineage>
        <taxon>Bacteria</taxon>
        <taxon>Bacillati</taxon>
        <taxon>Bacillota</taxon>
        <taxon>Bacilli</taxon>
        <taxon>Bacillales</taxon>
        <taxon>Paenibacillaceae</taxon>
        <taxon>Brevibacillus</taxon>
    </lineage>
</organism>
<dbReference type="EC" id="2.-.-.-" evidence="11"/>
<dbReference type="PANTHER" id="PTHR30582:SF24">
    <property type="entry name" value="L,D-TRANSPEPTIDASE ERFK_SRFK-RELATED"/>
    <property type="match status" value="1"/>
</dbReference>
<reference evidence="11 12" key="1">
    <citation type="submission" date="2023-09" db="EMBL/GenBank/DDBJ databases">
        <title>Complete Genome and Methylome dissection of Bacillus brevis NEB573 original source of BbsI restriction endonuclease.</title>
        <authorList>
            <person name="Fomenkov A."/>
            <person name="Roberts R.D."/>
        </authorList>
    </citation>
    <scope>NUCLEOTIDE SEQUENCE [LARGE SCALE GENOMIC DNA]</scope>
    <source>
        <strain evidence="11 12">NEB573</strain>
    </source>
</reference>
<dbReference type="GO" id="GO:0016740">
    <property type="term" value="F:transferase activity"/>
    <property type="evidence" value="ECO:0007669"/>
    <property type="project" value="UniProtKB-KW"/>
</dbReference>
<evidence type="ECO:0000256" key="3">
    <source>
        <dbReference type="ARBA" id="ARBA00022676"/>
    </source>
</evidence>
<evidence type="ECO:0000313" key="12">
    <source>
        <dbReference type="Proteomes" id="UP001256827"/>
    </source>
</evidence>
<dbReference type="InterPro" id="IPR005490">
    <property type="entry name" value="LD_TPept_cat_dom"/>
</dbReference>
<dbReference type="SUPFAM" id="SSF141523">
    <property type="entry name" value="L,D-transpeptidase catalytic domain-like"/>
    <property type="match status" value="1"/>
</dbReference>
<comment type="pathway">
    <text evidence="1 9">Cell wall biogenesis; peptidoglycan biosynthesis.</text>
</comment>